<organism evidence="1 2">
    <name type="scientific">Desulfolithobacter dissulfuricans</name>
    <dbReference type="NCBI Taxonomy" id="2795293"/>
    <lineage>
        <taxon>Bacteria</taxon>
        <taxon>Pseudomonadati</taxon>
        <taxon>Thermodesulfobacteriota</taxon>
        <taxon>Desulfobulbia</taxon>
        <taxon>Desulfobulbales</taxon>
        <taxon>Desulfobulbaceae</taxon>
        <taxon>Desulfolithobacter</taxon>
    </lineage>
</organism>
<protein>
    <submittedName>
        <fullName evidence="1">Uncharacterized protein</fullName>
    </submittedName>
</protein>
<evidence type="ECO:0000313" key="2">
    <source>
        <dbReference type="Proteomes" id="UP001063350"/>
    </source>
</evidence>
<proteinExistence type="predicted"/>
<name>A0A915U596_9BACT</name>
<keyword evidence="2" id="KW-1185">Reference proteome</keyword>
<reference evidence="1" key="1">
    <citation type="submission" date="2020-12" db="EMBL/GenBank/DDBJ databases">
        <title>Desulfobium dissulfuricans gen. nov., sp. nov., a novel mesophilic, sulfate-reducing bacterium isolated from a deep-sea hydrothermal vent.</title>
        <authorList>
            <person name="Hashimoto Y."/>
            <person name="Tame A."/>
            <person name="Sawayama S."/>
            <person name="Miyazaki J."/>
            <person name="Takai K."/>
            <person name="Nakagawa S."/>
        </authorList>
    </citation>
    <scope>NUCLEOTIDE SEQUENCE</scope>
    <source>
        <strain evidence="1">GF1</strain>
    </source>
</reference>
<dbReference type="RefSeq" id="WP_267928725.1">
    <property type="nucleotide sequence ID" value="NZ_AP024233.1"/>
</dbReference>
<evidence type="ECO:0000313" key="1">
    <source>
        <dbReference type="EMBL" id="BCO08827.1"/>
    </source>
</evidence>
<dbReference type="Proteomes" id="UP001063350">
    <property type="component" value="Chromosome"/>
</dbReference>
<gene>
    <name evidence="1" type="ORF">GF1_12030</name>
</gene>
<accession>A0A915U596</accession>
<dbReference type="AlphaFoldDB" id="A0A915U596"/>
<sequence>MVAVTCLSCKFYKVKDTTSGFCLVTVKKTGNREAERPAVEAQTSCDQWEDAGQQYYIRLGWIKSQTNQE</sequence>
<dbReference type="EMBL" id="AP024233">
    <property type="protein sequence ID" value="BCO08827.1"/>
    <property type="molecule type" value="Genomic_DNA"/>
</dbReference>
<dbReference type="KEGG" id="ddu:GF1_12030"/>